<proteinExistence type="predicted"/>
<dbReference type="Proteomes" id="UP001181693">
    <property type="component" value="Unassembled WGS sequence"/>
</dbReference>
<evidence type="ECO:0000313" key="1">
    <source>
        <dbReference type="EMBL" id="DBA23776.1"/>
    </source>
</evidence>
<reference evidence="1" key="1">
    <citation type="thesis" date="2020" institute="ProQuest LLC" country="789 East Eisenhower Parkway, Ann Arbor, MI, USA">
        <title>Comparative Genomics and Chromosome Evolution.</title>
        <authorList>
            <person name="Mudd A.B."/>
        </authorList>
    </citation>
    <scope>NUCLEOTIDE SEQUENCE</scope>
    <source>
        <strain evidence="1">1538</strain>
        <tissue evidence="1">Blood</tissue>
    </source>
</reference>
<gene>
    <name evidence="1" type="ORF">GDO54_014658</name>
</gene>
<sequence>MENDLLPNVGCSPLEFVFLSFPRLSGFTQKPWHRVANMSYNFLPMLNILFRSWKMQHKCFCEGPLEFDEFRHYEMITMWIESHLHRQPNLNLS</sequence>
<dbReference type="EMBL" id="DYDO01000006">
    <property type="protein sequence ID" value="DBA23776.1"/>
    <property type="molecule type" value="Genomic_DNA"/>
</dbReference>
<comment type="caution">
    <text evidence="1">The sequence shown here is derived from an EMBL/GenBank/DDBJ whole genome shotgun (WGS) entry which is preliminary data.</text>
</comment>
<keyword evidence="2" id="KW-1185">Reference proteome</keyword>
<dbReference type="AlphaFoldDB" id="A0AAV2ZYS9"/>
<evidence type="ECO:0000313" key="2">
    <source>
        <dbReference type="Proteomes" id="UP001181693"/>
    </source>
</evidence>
<organism evidence="1 2">
    <name type="scientific">Pyxicephalus adspersus</name>
    <name type="common">African bullfrog</name>
    <dbReference type="NCBI Taxonomy" id="30357"/>
    <lineage>
        <taxon>Eukaryota</taxon>
        <taxon>Metazoa</taxon>
        <taxon>Chordata</taxon>
        <taxon>Craniata</taxon>
        <taxon>Vertebrata</taxon>
        <taxon>Euteleostomi</taxon>
        <taxon>Amphibia</taxon>
        <taxon>Batrachia</taxon>
        <taxon>Anura</taxon>
        <taxon>Neobatrachia</taxon>
        <taxon>Ranoidea</taxon>
        <taxon>Pyxicephalidae</taxon>
        <taxon>Pyxicephalinae</taxon>
        <taxon>Pyxicephalus</taxon>
    </lineage>
</organism>
<protein>
    <submittedName>
        <fullName evidence="1">Uncharacterized protein</fullName>
    </submittedName>
</protein>
<name>A0AAV2ZYS9_PYXAD</name>
<accession>A0AAV2ZYS9</accession>